<feature type="region of interest" description="Disordered" evidence="2">
    <location>
        <begin position="297"/>
        <end position="321"/>
    </location>
</feature>
<dbReference type="Gene3D" id="3.30.160.60">
    <property type="entry name" value="Classic Zinc Finger"/>
    <property type="match status" value="1"/>
</dbReference>
<dbReference type="PROSITE" id="PS00028">
    <property type="entry name" value="ZINC_FINGER_C2H2_1"/>
    <property type="match status" value="1"/>
</dbReference>
<feature type="region of interest" description="Disordered" evidence="2">
    <location>
        <begin position="174"/>
        <end position="212"/>
    </location>
</feature>
<protein>
    <recommendedName>
        <fullName evidence="3">C2H2-type domain-containing protein</fullName>
    </recommendedName>
</protein>
<feature type="compositionally biased region" description="Polar residues" evidence="2">
    <location>
        <begin position="523"/>
        <end position="532"/>
    </location>
</feature>
<dbReference type="PANTHER" id="PTHR35391:SF7">
    <property type="entry name" value="C2H2-TYPE DOMAIN-CONTAINING PROTEIN"/>
    <property type="match status" value="1"/>
</dbReference>
<dbReference type="InterPro" id="IPR058925">
    <property type="entry name" value="zf-C2H2_AcuF"/>
</dbReference>
<feature type="region of interest" description="Disordered" evidence="2">
    <location>
        <begin position="629"/>
        <end position="649"/>
    </location>
</feature>
<keyword evidence="1" id="KW-0862">Zinc</keyword>
<keyword evidence="1" id="KW-0479">Metal-binding</keyword>
<feature type="domain" description="C2H2-type" evidence="3">
    <location>
        <begin position="561"/>
        <end position="590"/>
    </location>
</feature>
<keyword evidence="5" id="KW-1185">Reference proteome</keyword>
<dbReference type="PROSITE" id="PS50157">
    <property type="entry name" value="ZINC_FINGER_C2H2_2"/>
    <property type="match status" value="1"/>
</dbReference>
<feature type="compositionally biased region" description="Basic and acidic residues" evidence="2">
    <location>
        <begin position="297"/>
        <end position="308"/>
    </location>
</feature>
<dbReference type="GO" id="GO:0008270">
    <property type="term" value="F:zinc ion binding"/>
    <property type="evidence" value="ECO:0007669"/>
    <property type="project" value="UniProtKB-KW"/>
</dbReference>
<dbReference type="EMBL" id="CAJPDS010000049">
    <property type="protein sequence ID" value="CAF9928693.1"/>
    <property type="molecule type" value="Genomic_DNA"/>
</dbReference>
<keyword evidence="1" id="KW-0863">Zinc-finger</keyword>
<evidence type="ECO:0000313" key="5">
    <source>
        <dbReference type="Proteomes" id="UP000664521"/>
    </source>
</evidence>
<evidence type="ECO:0000259" key="3">
    <source>
        <dbReference type="PROSITE" id="PS50157"/>
    </source>
</evidence>
<sequence length="649" mass="73521">MVLTARPSLANPQSYLHNWVDDRSQEQEQEPKLFGNDIQHSEANDCLTTQFYACCVCVLKNICQQLSTLGPPKLEKNGLDIELRILQEELARLYLCGDGFADGEMGTILDHAIELRDNLLEILCEIGTLLLDEIRIMTRTVLPDFQISQDEDWDDLSSFIQQAKGLIAVDPEDEVFDSDDEDDSESVNEDQDESDSVSSDGNDPDSVKNNHTSSHALRSHIQMIMDLIPTIESTIEHQKIVRLRHLRANSSKFQASCPAQIYISLVQDRFPNASEKLQERLGEANWQRHVNIRRRMEQVQGRRRDNANEKATGTGSLFHDSGIDITTGSHSQYAQTETSHTSFMLSIAGTEKGHVRVPPTPIEVGDGKPFYCQLCGIMQTEIRNRIDWKRHVFQDVRPYICTFPDCKDELRQFSTRQAWADHEFNEHRMHRVWSCAECHAESSTSQDWLDHVRDRHQQQFSESLASKASAAACRKIYNPIEKEKCLLCDKYPSNTRRALVAHIGKHMEEVAMMALTKPHLDNSGDTTESDVSNCDIDGLTNGNSQSEHAGSEKLAHSPPRIICTHPGCNSSFERSFDLKRHLETHFPSEPLDCPYAEVTKCGRAGQRTATNKGGFTRKDHLMAHVRREHSQWKAGVEPDTAKKHGPKVL</sequence>
<comment type="caution">
    <text evidence="4">The sequence shown here is derived from an EMBL/GenBank/DDBJ whole genome shotgun (WGS) entry which is preliminary data.</text>
</comment>
<dbReference type="AlphaFoldDB" id="A0A8H3FVV2"/>
<dbReference type="PANTHER" id="PTHR35391">
    <property type="entry name" value="C2H2-TYPE DOMAIN-CONTAINING PROTEIN-RELATED"/>
    <property type="match status" value="1"/>
</dbReference>
<reference evidence="4" key="1">
    <citation type="submission" date="2021-03" db="EMBL/GenBank/DDBJ databases">
        <authorList>
            <person name="Tagirdzhanova G."/>
        </authorList>
    </citation>
    <scope>NUCLEOTIDE SEQUENCE</scope>
</reference>
<gene>
    <name evidence="4" type="ORF">HETSPECPRED_006898</name>
</gene>
<organism evidence="4 5">
    <name type="scientific">Heterodermia speciosa</name>
    <dbReference type="NCBI Taxonomy" id="116794"/>
    <lineage>
        <taxon>Eukaryota</taxon>
        <taxon>Fungi</taxon>
        <taxon>Dikarya</taxon>
        <taxon>Ascomycota</taxon>
        <taxon>Pezizomycotina</taxon>
        <taxon>Lecanoromycetes</taxon>
        <taxon>OSLEUM clade</taxon>
        <taxon>Lecanoromycetidae</taxon>
        <taxon>Caliciales</taxon>
        <taxon>Physciaceae</taxon>
        <taxon>Heterodermia</taxon>
    </lineage>
</organism>
<dbReference type="InterPro" id="IPR013087">
    <property type="entry name" value="Znf_C2H2_type"/>
</dbReference>
<evidence type="ECO:0000313" key="4">
    <source>
        <dbReference type="EMBL" id="CAF9928693.1"/>
    </source>
</evidence>
<dbReference type="Pfam" id="PF26082">
    <property type="entry name" value="zf-C2H2_AcuF"/>
    <property type="match status" value="1"/>
</dbReference>
<proteinExistence type="predicted"/>
<name>A0A8H3FVV2_9LECA</name>
<dbReference type="SMART" id="SM00355">
    <property type="entry name" value="ZnF_C2H2"/>
    <property type="match status" value="4"/>
</dbReference>
<dbReference type="OrthoDB" id="5412071at2759"/>
<evidence type="ECO:0000256" key="2">
    <source>
        <dbReference type="SAM" id="MobiDB-lite"/>
    </source>
</evidence>
<evidence type="ECO:0000256" key="1">
    <source>
        <dbReference type="PROSITE-ProRule" id="PRU00042"/>
    </source>
</evidence>
<feature type="region of interest" description="Disordered" evidence="2">
    <location>
        <begin position="519"/>
        <end position="557"/>
    </location>
</feature>
<feature type="compositionally biased region" description="Acidic residues" evidence="2">
    <location>
        <begin position="174"/>
        <end position="195"/>
    </location>
</feature>
<accession>A0A8H3FVV2</accession>
<dbReference type="Proteomes" id="UP000664521">
    <property type="component" value="Unassembled WGS sequence"/>
</dbReference>